<gene>
    <name evidence="1" type="ORF">BJX67DRAFT_366152</name>
</gene>
<dbReference type="EMBL" id="JBFXLQ010000066">
    <property type="protein sequence ID" value="KAL2862506.1"/>
    <property type="molecule type" value="Genomic_DNA"/>
</dbReference>
<organism evidence="1 2">
    <name type="scientific">Aspergillus lucknowensis</name>
    <dbReference type="NCBI Taxonomy" id="176173"/>
    <lineage>
        <taxon>Eukaryota</taxon>
        <taxon>Fungi</taxon>
        <taxon>Dikarya</taxon>
        <taxon>Ascomycota</taxon>
        <taxon>Pezizomycotina</taxon>
        <taxon>Eurotiomycetes</taxon>
        <taxon>Eurotiomycetidae</taxon>
        <taxon>Eurotiales</taxon>
        <taxon>Aspergillaceae</taxon>
        <taxon>Aspergillus</taxon>
        <taxon>Aspergillus subgen. Nidulantes</taxon>
    </lineage>
</organism>
<dbReference type="InterPro" id="IPR035994">
    <property type="entry name" value="Nucleoside_phosphorylase_sf"/>
</dbReference>
<dbReference type="RefSeq" id="XP_070881485.1">
    <property type="nucleotide sequence ID" value="XM_071030362.1"/>
</dbReference>
<dbReference type="GeneID" id="98145434"/>
<dbReference type="SUPFAM" id="SSF53167">
    <property type="entry name" value="Purine and uridine phosphorylases"/>
    <property type="match status" value="1"/>
</dbReference>
<evidence type="ECO:0000313" key="2">
    <source>
        <dbReference type="Proteomes" id="UP001610432"/>
    </source>
</evidence>
<dbReference type="PANTHER" id="PTHR46082">
    <property type="entry name" value="ATP/GTP-BINDING PROTEIN-RELATED"/>
    <property type="match status" value="1"/>
</dbReference>
<sequence length="336" mass="36326">MVQTRLSHHDYTIAWICALPLEMAGAKAMLDEIHPDLPARPNDQNAYVLGTIRSHHVVVACLPSGVYGTTSAATVAAHLLSTFPAIQFGLMVGIGGGAPTRENDIRLGDVVVSTPQGTMGGVVQYDFGKTIQQGAFQRTGVLNRPPQALLMALSKLRANHLVEDSQVPDMLTEMLTRYPNMQSGFASPGPEHDHLFESAYDHPDANGSCGECDASKLVSRPSRAVPGPVIHYGIIASGNQVMKHGVTRDRLAKELGVICFEMEAAGLADNLPCLVIRGICDYSDSHKNKEWQGYAAATAAAWTKALLSVIHPRPVTAPDRTFQQHTWMIPVVYRGE</sequence>
<dbReference type="PANTHER" id="PTHR46082:SF11">
    <property type="entry name" value="AAA+ ATPASE DOMAIN-CONTAINING PROTEIN-RELATED"/>
    <property type="match status" value="1"/>
</dbReference>
<reference evidence="1 2" key="1">
    <citation type="submission" date="2024-07" db="EMBL/GenBank/DDBJ databases">
        <title>Section-level genome sequencing and comparative genomics of Aspergillus sections Usti and Cavernicolus.</title>
        <authorList>
            <consortium name="Lawrence Berkeley National Laboratory"/>
            <person name="Nybo J.L."/>
            <person name="Vesth T.C."/>
            <person name="Theobald S."/>
            <person name="Frisvad J.C."/>
            <person name="Larsen T.O."/>
            <person name="Kjaerboelling I."/>
            <person name="Rothschild-Mancinelli K."/>
            <person name="Lyhne E.K."/>
            <person name="Kogle M.E."/>
            <person name="Barry K."/>
            <person name="Clum A."/>
            <person name="Na H."/>
            <person name="Ledsgaard L."/>
            <person name="Lin J."/>
            <person name="Lipzen A."/>
            <person name="Kuo A."/>
            <person name="Riley R."/>
            <person name="Mondo S."/>
            <person name="Labutti K."/>
            <person name="Haridas S."/>
            <person name="Pangalinan J."/>
            <person name="Salamov A.A."/>
            <person name="Simmons B.A."/>
            <person name="Magnuson J.K."/>
            <person name="Chen J."/>
            <person name="Drula E."/>
            <person name="Henrissat B."/>
            <person name="Wiebenga A."/>
            <person name="Lubbers R.J."/>
            <person name="Gomes A.C."/>
            <person name="Macurrencykelacurrency M.R."/>
            <person name="Stajich J."/>
            <person name="Grigoriev I.V."/>
            <person name="Mortensen U.H."/>
            <person name="De Vries R.P."/>
            <person name="Baker S.E."/>
            <person name="Andersen M.R."/>
        </authorList>
    </citation>
    <scope>NUCLEOTIDE SEQUENCE [LARGE SCALE GENOMIC DNA]</scope>
    <source>
        <strain evidence="1 2">CBS 449.75</strain>
    </source>
</reference>
<name>A0ABR4LD89_9EURO</name>
<keyword evidence="2" id="KW-1185">Reference proteome</keyword>
<accession>A0ABR4LD89</accession>
<dbReference type="InterPro" id="IPR053137">
    <property type="entry name" value="NLR-like"/>
</dbReference>
<evidence type="ECO:0000313" key="1">
    <source>
        <dbReference type="EMBL" id="KAL2862506.1"/>
    </source>
</evidence>
<proteinExistence type="predicted"/>
<dbReference type="Gene3D" id="3.40.50.1580">
    <property type="entry name" value="Nucleoside phosphorylase domain"/>
    <property type="match status" value="1"/>
</dbReference>
<comment type="caution">
    <text evidence="1">The sequence shown here is derived from an EMBL/GenBank/DDBJ whole genome shotgun (WGS) entry which is preliminary data.</text>
</comment>
<dbReference type="Proteomes" id="UP001610432">
    <property type="component" value="Unassembled WGS sequence"/>
</dbReference>
<protein>
    <submittedName>
        <fullName evidence="1">Nucleoside phosphorylase domain-containing protein</fullName>
    </submittedName>
</protein>